<feature type="region of interest" description="Disordered" evidence="1">
    <location>
        <begin position="21"/>
        <end position="46"/>
    </location>
</feature>
<dbReference type="HOGENOM" id="CLU_112378_0_0_7"/>
<gene>
    <name evidence="2" type="ORF">Desaf_0268</name>
</gene>
<name>F3YU20_DESAF</name>
<dbReference type="EMBL" id="CP003221">
    <property type="protein sequence ID" value="EGJ48626.1"/>
    <property type="molecule type" value="Genomic_DNA"/>
</dbReference>
<evidence type="ECO:0000256" key="1">
    <source>
        <dbReference type="SAM" id="MobiDB-lite"/>
    </source>
</evidence>
<evidence type="ECO:0000313" key="2">
    <source>
        <dbReference type="EMBL" id="EGJ48626.1"/>
    </source>
</evidence>
<dbReference type="RefSeq" id="WP_014258484.1">
    <property type="nucleotide sequence ID" value="NC_016629.1"/>
</dbReference>
<dbReference type="STRING" id="690850.Desaf_0268"/>
<keyword evidence="3" id="KW-1185">Reference proteome</keyword>
<accession>F3YU20</accession>
<evidence type="ECO:0000313" key="3">
    <source>
        <dbReference type="Proteomes" id="UP000007844"/>
    </source>
</evidence>
<protein>
    <submittedName>
        <fullName evidence="2">Uncharacterized protein</fullName>
    </submittedName>
</protein>
<dbReference type="Proteomes" id="UP000007844">
    <property type="component" value="Chromosome"/>
</dbReference>
<dbReference type="AlphaFoldDB" id="F3YU20"/>
<dbReference type="eggNOG" id="ENOG5031880">
    <property type="taxonomic scope" value="Bacteria"/>
</dbReference>
<sequence>MAIQNIGYGLGSLASWLSGGSAESTASADAGQTRQNGTSRETSGGKIRRQVEELLADVPRQGDKLTFDDIKDYREERLEEFQKKVREGLEAMGVDLSTDLNLSYDANSGKVTAANHPDKAKVERFFESNPELTQEYADLLQLTKLTETADAKISPADMRRRIQSDMMSTWFSDNTEDFFGGSLAMSLASVNSQVQAYTGLSLRI</sequence>
<organism evidence="2 3">
    <name type="scientific">Desulfocurvibacter africanus subsp. africanus str. Walvis Bay</name>
    <dbReference type="NCBI Taxonomy" id="690850"/>
    <lineage>
        <taxon>Bacteria</taxon>
        <taxon>Pseudomonadati</taxon>
        <taxon>Thermodesulfobacteriota</taxon>
        <taxon>Desulfovibrionia</taxon>
        <taxon>Desulfovibrionales</taxon>
        <taxon>Desulfovibrionaceae</taxon>
        <taxon>Desulfocurvibacter</taxon>
    </lineage>
</organism>
<proteinExistence type="predicted"/>
<reference evidence="2 3" key="1">
    <citation type="journal article" date="2011" name="J. Bacteriol.">
        <title>Genome sequence of the mercury-methylating and pleomorphic Desulfovibrio africanus Strain Walvis Bay.</title>
        <authorList>
            <person name="Brown S.D."/>
            <person name="Wall J.D."/>
            <person name="Kucken A.M."/>
            <person name="Gilmour C.C."/>
            <person name="Podar M."/>
            <person name="Brandt C.C."/>
            <person name="Teshima H."/>
            <person name="Detter J.C."/>
            <person name="Han C.S."/>
            <person name="Land M.L."/>
            <person name="Lucas S."/>
            <person name="Han J."/>
            <person name="Pennacchio L."/>
            <person name="Nolan M."/>
            <person name="Pitluck S."/>
            <person name="Woyke T."/>
            <person name="Goodwin L."/>
            <person name="Palumbo A.V."/>
            <person name="Elias D.A."/>
        </authorList>
    </citation>
    <scope>NUCLEOTIDE SEQUENCE [LARGE SCALE GENOMIC DNA]</scope>
    <source>
        <strain evidence="2 3">Walvis Bay</strain>
    </source>
</reference>
<dbReference type="KEGG" id="daf:Desaf_0268"/>
<feature type="compositionally biased region" description="Polar residues" evidence="1">
    <location>
        <begin position="25"/>
        <end position="42"/>
    </location>
</feature>